<comment type="caution">
    <text evidence="1">The sequence shown here is derived from an EMBL/GenBank/DDBJ whole genome shotgun (WGS) entry which is preliminary data.</text>
</comment>
<evidence type="ECO:0000313" key="2">
    <source>
        <dbReference type="Proteomes" id="UP001057452"/>
    </source>
</evidence>
<accession>A0ACB9VYB6</accession>
<sequence>MDGARRQDSLGVSSSVAEGVLTPAALHLRVSAEVEREGEVGGKRAKMSQTSFQAADRKPSSNCHANPYFHSHQILPDRGAPCTLSMGTLINYCL</sequence>
<organism evidence="1 2">
    <name type="scientific">Chaenocephalus aceratus</name>
    <name type="common">Blackfin icefish</name>
    <name type="synonym">Chaenichthys aceratus</name>
    <dbReference type="NCBI Taxonomy" id="36190"/>
    <lineage>
        <taxon>Eukaryota</taxon>
        <taxon>Metazoa</taxon>
        <taxon>Chordata</taxon>
        <taxon>Craniata</taxon>
        <taxon>Vertebrata</taxon>
        <taxon>Euteleostomi</taxon>
        <taxon>Actinopterygii</taxon>
        <taxon>Neopterygii</taxon>
        <taxon>Teleostei</taxon>
        <taxon>Neoteleostei</taxon>
        <taxon>Acanthomorphata</taxon>
        <taxon>Eupercaria</taxon>
        <taxon>Perciformes</taxon>
        <taxon>Notothenioidei</taxon>
        <taxon>Channichthyidae</taxon>
        <taxon>Chaenocephalus</taxon>
    </lineage>
</organism>
<protein>
    <submittedName>
        <fullName evidence="1">Uncharacterized protein</fullName>
    </submittedName>
</protein>
<reference evidence="1" key="1">
    <citation type="submission" date="2022-05" db="EMBL/GenBank/DDBJ databases">
        <title>Chromosome-level genome of Chaenocephalus aceratus.</title>
        <authorList>
            <person name="Park H."/>
        </authorList>
    </citation>
    <scope>NUCLEOTIDE SEQUENCE</scope>
    <source>
        <strain evidence="1">KU_202001</strain>
    </source>
</reference>
<dbReference type="Proteomes" id="UP001057452">
    <property type="component" value="Chromosome 21"/>
</dbReference>
<dbReference type="EMBL" id="CM043805">
    <property type="protein sequence ID" value="KAI4805276.1"/>
    <property type="molecule type" value="Genomic_DNA"/>
</dbReference>
<keyword evidence="2" id="KW-1185">Reference proteome</keyword>
<evidence type="ECO:0000313" key="1">
    <source>
        <dbReference type="EMBL" id="KAI4805276.1"/>
    </source>
</evidence>
<proteinExistence type="predicted"/>
<gene>
    <name evidence="1" type="ORF">KUCAC02_009901</name>
</gene>
<name>A0ACB9VYB6_CHAAC</name>